<dbReference type="SUPFAM" id="SSF50677">
    <property type="entry name" value="ValRS/IleRS/LeuRS editing domain"/>
    <property type="match status" value="1"/>
</dbReference>
<dbReference type="PANTHER" id="PTHR43740">
    <property type="entry name" value="LEUCYL-TRNA SYNTHETASE"/>
    <property type="match status" value="1"/>
</dbReference>
<feature type="binding site" evidence="9">
    <location>
        <position position="735"/>
    </location>
    <ligand>
        <name>ATP</name>
        <dbReference type="ChEBI" id="CHEBI:30616"/>
    </ligand>
</feature>
<feature type="domain" description="Aminoacyl-tRNA synthetase class Ia" evidence="11">
    <location>
        <begin position="727"/>
        <end position="758"/>
    </location>
</feature>
<dbReference type="PRINTS" id="PR00985">
    <property type="entry name" value="TRNASYNTHLEU"/>
</dbReference>
<evidence type="ECO:0000259" key="13">
    <source>
        <dbReference type="Pfam" id="PF13603"/>
    </source>
</evidence>
<dbReference type="Pfam" id="PF13603">
    <property type="entry name" value="tRNA-synt_1_2"/>
    <property type="match status" value="1"/>
</dbReference>
<evidence type="ECO:0000256" key="5">
    <source>
        <dbReference type="ARBA" id="ARBA00022840"/>
    </source>
</evidence>
<comment type="catalytic activity">
    <reaction evidence="8 9">
        <text>tRNA(Leu) + L-leucine + ATP = L-leucyl-tRNA(Leu) + AMP + diphosphate</text>
        <dbReference type="Rhea" id="RHEA:11688"/>
        <dbReference type="Rhea" id="RHEA-COMP:9613"/>
        <dbReference type="Rhea" id="RHEA-COMP:9622"/>
        <dbReference type="ChEBI" id="CHEBI:30616"/>
        <dbReference type="ChEBI" id="CHEBI:33019"/>
        <dbReference type="ChEBI" id="CHEBI:57427"/>
        <dbReference type="ChEBI" id="CHEBI:78442"/>
        <dbReference type="ChEBI" id="CHEBI:78494"/>
        <dbReference type="ChEBI" id="CHEBI:456215"/>
        <dbReference type="EC" id="6.1.1.4"/>
    </reaction>
</comment>
<dbReference type="Pfam" id="PF08264">
    <property type="entry name" value="Anticodon_1"/>
    <property type="match status" value="1"/>
</dbReference>
<evidence type="ECO:0000313" key="14">
    <source>
        <dbReference type="EMBL" id="MCC9072770.1"/>
    </source>
</evidence>
<dbReference type="InterPro" id="IPR009080">
    <property type="entry name" value="tRNAsynth_Ia_anticodon-bd"/>
</dbReference>
<evidence type="ECO:0000256" key="6">
    <source>
        <dbReference type="ARBA" id="ARBA00022917"/>
    </source>
</evidence>
<evidence type="ECO:0000256" key="8">
    <source>
        <dbReference type="ARBA" id="ARBA00047469"/>
    </source>
</evidence>
<dbReference type="Proteomes" id="UP001430919">
    <property type="component" value="Unassembled WGS sequence"/>
</dbReference>
<dbReference type="SUPFAM" id="SSF52374">
    <property type="entry name" value="Nucleotidylyl transferase"/>
    <property type="match status" value="1"/>
</dbReference>
<dbReference type="PROSITE" id="PS00178">
    <property type="entry name" value="AA_TRNA_LIGASE_I"/>
    <property type="match status" value="1"/>
</dbReference>
<keyword evidence="15" id="KW-1185">Reference proteome</keyword>
<feature type="domain" description="Aminoacyl-tRNA synthetase class Ia" evidence="11">
    <location>
        <begin position="11"/>
        <end position="155"/>
    </location>
</feature>
<accession>A0ABS8MVI3</accession>
<dbReference type="Gene3D" id="3.40.50.620">
    <property type="entry name" value="HUPs"/>
    <property type="match status" value="3"/>
</dbReference>
<dbReference type="Gene3D" id="1.10.730.10">
    <property type="entry name" value="Isoleucyl-tRNA Synthetase, Domain 1"/>
    <property type="match status" value="2"/>
</dbReference>
<keyword evidence="5 9" id="KW-0067">ATP-binding</keyword>
<evidence type="ECO:0000256" key="10">
    <source>
        <dbReference type="RuleBase" id="RU363035"/>
    </source>
</evidence>
<name>A0ABS8MVI3_9FLAO</name>
<dbReference type="Pfam" id="PF00133">
    <property type="entry name" value="tRNA-synt_1"/>
    <property type="match status" value="2"/>
</dbReference>
<evidence type="ECO:0000259" key="12">
    <source>
        <dbReference type="Pfam" id="PF08264"/>
    </source>
</evidence>
<evidence type="ECO:0000256" key="1">
    <source>
        <dbReference type="ARBA" id="ARBA00005594"/>
    </source>
</evidence>
<feature type="short sequence motif" description="'KMSKS' region" evidence="9">
    <location>
        <begin position="732"/>
        <end position="736"/>
    </location>
</feature>
<dbReference type="CDD" id="cd07958">
    <property type="entry name" value="Anticodon_Ia_Leu_BEm"/>
    <property type="match status" value="1"/>
</dbReference>
<comment type="similarity">
    <text evidence="1 9 10">Belongs to the class-I aminoacyl-tRNA synthetase family.</text>
</comment>
<dbReference type="RefSeq" id="WP_229989693.1">
    <property type="nucleotide sequence ID" value="NZ_JAJJMO010000001.1"/>
</dbReference>
<evidence type="ECO:0000313" key="15">
    <source>
        <dbReference type="Proteomes" id="UP001430919"/>
    </source>
</evidence>
<evidence type="ECO:0000259" key="11">
    <source>
        <dbReference type="Pfam" id="PF00133"/>
    </source>
</evidence>
<dbReference type="InterPro" id="IPR013155">
    <property type="entry name" value="M/V/L/I-tRNA-synth_anticd-bd"/>
</dbReference>
<sequence length="957" mass="108669">MKYNPIEIDAKWQKYWADNKTFAAENNSEKPKHYVLDMFPYPSGAGLHVGHPLGYIASDVYSRFKRHQGFNVLHPMGYDSFGLPAEQYAIQTGQRPEDTTRVNIDGGVDKEGKQIAGYRKQLDKIGFSFDWDREIRTSNPDYYKHTQWIFIQLFNSWYNKNSDKAEDISTLIAVFENEGNATVNAVSDDNIAPFTSNDWNSFSSDEQQKILLQYRLTYLAETEVNWCPGLGTVLANDEIINGVSERGGYPVIRKKMTQWSMRISAYAERLLQGLNNIDWSESIKESQRNWIGKSVGAMVKFQVNSDKSDVKFIEVFTTRPDTIFGVTFMTLAPEHPLVAEITTPEQKETIEAYIEKTAKRSERERMADVKTISGVFTGAYTEHPFTKEPIPVWIGDYVLAGYGTGAVMAVPCGDERDYAFTNFFKGQNGMPEIKNIFANVDISEAAYGSKDNVEIANSDFLNGLNYKAATQKAIIALEEINQGTGKTNYRLRDAVFSRQRYWGEPFPVYYVNGLPTMIDAQHLPIILPEVEKYLPTEDGLPPLGNAAVWAWDTKQNKVVNTDLVDHTTIFPLELNTMPGWAGSSWYWMRYMDAHNETEFASKEALAYWESVDLYIGGSEHATGHLLYSRFWNKFLKDKGFAPTEEPFKKLINQGMILGTTAFVYRIEGTNTFVSKNKIEDKSVQPLRVDVSMVNSSDELDIERFKAWRDDFQNAEFITDENGKYVVGREVEKMSKSYYNVVTPDDICNEYGADTLRLYEMFLGPLEQAKPWNTAGISGVFGFLKKLCRLYFDDNGLIITNDEPTKDNLKSLHKTIKKAVEDIENFSFNTSVSQFMICVNELSTQNCHSRAVLEPLAIVISPYAPHIAEELWSLLGHTTSIAAVAFPTFEPKYLVESSKEYPVSFNGKMRFTIELPLDLTAAQIEEIIMKDERTLKQLDGRTPNKVIIVPGKIINLVG</sequence>
<dbReference type="NCBIfam" id="TIGR00396">
    <property type="entry name" value="leuS_bact"/>
    <property type="match status" value="1"/>
</dbReference>
<gene>
    <name evidence="9 14" type="primary">leuS</name>
    <name evidence="14" type="ORF">LNQ49_14380</name>
</gene>
<dbReference type="InterPro" id="IPR009008">
    <property type="entry name" value="Val/Leu/Ile-tRNA-synth_edit"/>
</dbReference>
<dbReference type="PANTHER" id="PTHR43740:SF2">
    <property type="entry name" value="LEUCINE--TRNA LIGASE, MITOCHONDRIAL"/>
    <property type="match status" value="1"/>
</dbReference>
<keyword evidence="4 9" id="KW-0547">Nucleotide-binding</keyword>
<feature type="domain" description="Leucyl-tRNA synthetase editing" evidence="13">
    <location>
        <begin position="288"/>
        <end position="474"/>
    </location>
</feature>
<dbReference type="InterPro" id="IPR002302">
    <property type="entry name" value="Leu-tRNA-ligase"/>
</dbReference>
<evidence type="ECO:0000256" key="2">
    <source>
        <dbReference type="ARBA" id="ARBA00022490"/>
    </source>
</evidence>
<dbReference type="EMBL" id="JAJJMO010000001">
    <property type="protein sequence ID" value="MCC9072770.1"/>
    <property type="molecule type" value="Genomic_DNA"/>
</dbReference>
<comment type="caution">
    <text evidence="9">Lacks conserved residue(s) required for the propagation of feature annotation.</text>
</comment>
<reference evidence="14" key="1">
    <citation type="submission" date="2021-11" db="EMBL/GenBank/DDBJ databases">
        <title>Description of novel Flavobacterium species.</title>
        <authorList>
            <person name="Saticioglu I.B."/>
            <person name="Ay H."/>
            <person name="Altun S."/>
            <person name="Duman M."/>
        </authorList>
    </citation>
    <scope>NUCLEOTIDE SEQUENCE</scope>
    <source>
        <strain evidence="14">F-65</strain>
    </source>
</reference>
<keyword evidence="7 9" id="KW-0030">Aminoacyl-tRNA synthetase</keyword>
<evidence type="ECO:0000256" key="7">
    <source>
        <dbReference type="ARBA" id="ARBA00023146"/>
    </source>
</evidence>
<comment type="subcellular location">
    <subcellularLocation>
        <location evidence="9">Cytoplasm</location>
    </subcellularLocation>
</comment>
<dbReference type="InterPro" id="IPR002300">
    <property type="entry name" value="aa-tRNA-synth_Ia"/>
</dbReference>
<dbReference type="InterPro" id="IPR014729">
    <property type="entry name" value="Rossmann-like_a/b/a_fold"/>
</dbReference>
<dbReference type="HAMAP" id="MF_00049_B">
    <property type="entry name" value="Leu_tRNA_synth_B"/>
    <property type="match status" value="1"/>
</dbReference>
<evidence type="ECO:0000256" key="3">
    <source>
        <dbReference type="ARBA" id="ARBA00022598"/>
    </source>
</evidence>
<dbReference type="GO" id="GO:0004823">
    <property type="term" value="F:leucine-tRNA ligase activity"/>
    <property type="evidence" value="ECO:0007669"/>
    <property type="project" value="UniProtKB-EC"/>
</dbReference>
<keyword evidence="3 9" id="KW-0436">Ligase</keyword>
<dbReference type="InterPro" id="IPR001412">
    <property type="entry name" value="aa-tRNA-synth_I_CS"/>
</dbReference>
<keyword evidence="2 9" id="KW-0963">Cytoplasm</keyword>
<proteinExistence type="inferred from homology"/>
<dbReference type="EC" id="6.1.1.4" evidence="9"/>
<evidence type="ECO:0000256" key="9">
    <source>
        <dbReference type="HAMAP-Rule" id="MF_00049"/>
    </source>
</evidence>
<organism evidence="14 15">
    <name type="scientific">Flavobacterium pisciphilum</name>
    <dbReference type="NCBI Taxonomy" id="2893755"/>
    <lineage>
        <taxon>Bacteria</taxon>
        <taxon>Pseudomonadati</taxon>
        <taxon>Bacteroidota</taxon>
        <taxon>Flavobacteriia</taxon>
        <taxon>Flavobacteriales</taxon>
        <taxon>Flavobacteriaceae</taxon>
        <taxon>Flavobacterium</taxon>
    </lineage>
</organism>
<protein>
    <recommendedName>
        <fullName evidence="9">Leucine--tRNA ligase</fullName>
        <ecNumber evidence="9">6.1.1.4</ecNumber>
    </recommendedName>
    <alternativeName>
        <fullName evidence="9">Leucyl-tRNA synthetase</fullName>
        <shortName evidence="9">LeuRS</shortName>
    </alternativeName>
</protein>
<comment type="caution">
    <text evidence="14">The sequence shown here is derived from an EMBL/GenBank/DDBJ whole genome shotgun (WGS) entry which is preliminary data.</text>
</comment>
<keyword evidence="6 9" id="KW-0648">Protein biosynthesis</keyword>
<feature type="domain" description="Methionyl/Valyl/Leucyl/Isoleucyl-tRNA synthetase anticodon-binding" evidence="12">
    <location>
        <begin position="808"/>
        <end position="919"/>
    </location>
</feature>
<dbReference type="SUPFAM" id="SSF47323">
    <property type="entry name" value="Anticodon-binding domain of a subclass of class I aminoacyl-tRNA synthetases"/>
    <property type="match status" value="1"/>
</dbReference>
<dbReference type="InterPro" id="IPR025709">
    <property type="entry name" value="Leu_tRNA-synth_edit"/>
</dbReference>
<evidence type="ECO:0000256" key="4">
    <source>
        <dbReference type="ARBA" id="ARBA00022741"/>
    </source>
</evidence>